<feature type="domain" description="Mur ligase N-terminal catalytic" evidence="9">
    <location>
        <begin position="2"/>
        <end position="96"/>
    </location>
</feature>
<keyword evidence="3" id="KW-0547">Nucleotide-binding</keyword>
<dbReference type="GO" id="GO:0071555">
    <property type="term" value="P:cell wall organization"/>
    <property type="evidence" value="ECO:0007669"/>
    <property type="project" value="UniProtKB-KW"/>
</dbReference>
<dbReference type="GO" id="GO:0051301">
    <property type="term" value="P:cell division"/>
    <property type="evidence" value="ECO:0007669"/>
    <property type="project" value="UniProtKB-KW"/>
</dbReference>
<dbReference type="InterPro" id="IPR000713">
    <property type="entry name" value="Mur_ligase_N"/>
</dbReference>
<dbReference type="AlphaFoldDB" id="A0A916DXW4"/>
<sequence>MKIHFIAIGGALMHNLALALQQKGYTITGSDDEIYDPSYTRLKNAGLLPAKMGWNIENIKRDLDAVIVGMHARPNNPELLKAQELGLTIYSYPEYIYLQSQHKKRIVVGGSHGKTTTTSMIMHILKHYNIDFDYAVGAQLNGFELMVRLSDAPIIVIEGDEYLSSPIDILPKFLHYHPHIAVLTGVAWDHINVFPTFKKYKKQFKKFIKSIMPNGTLIYYKKDKHLKKMANLAPAQIIAYDTPANDIQEHQTYLRLDYNYSLKAQTDVGIPLQIFGKHNLQNFQAARLVCRELGLSDGQILEAIQAFEGAAKRLETLAKNDQQVIYKDFAHAPSKVKATINAVKGQYADRKLIAVLELHTFSSLNIDFLEEYLGSMGAADTAYVYYNRHTIQMKKLKDIAPKDVEEAFYHPNLTVFTDNEALEATLQKDIQKQKANVLLMSSGNWGGMDIMGLIKEKEA</sequence>
<keyword evidence="7" id="KW-0131">Cell cycle</keyword>
<keyword evidence="1 12" id="KW-0436">Ligase</keyword>
<evidence type="ECO:0000256" key="4">
    <source>
        <dbReference type="ARBA" id="ARBA00022840"/>
    </source>
</evidence>
<dbReference type="GO" id="GO:0005524">
    <property type="term" value="F:ATP binding"/>
    <property type="evidence" value="ECO:0007669"/>
    <property type="project" value="UniProtKB-KW"/>
</dbReference>
<evidence type="ECO:0000259" key="10">
    <source>
        <dbReference type="Pfam" id="PF02875"/>
    </source>
</evidence>
<gene>
    <name evidence="12" type="ORF">AsAng_0062450</name>
</gene>
<dbReference type="Pfam" id="PF08245">
    <property type="entry name" value="Mur_ligase_M"/>
    <property type="match status" value="1"/>
</dbReference>
<evidence type="ECO:0000313" key="12">
    <source>
        <dbReference type="EMBL" id="BDS15461.1"/>
    </source>
</evidence>
<keyword evidence="2" id="KW-0132">Cell division</keyword>
<evidence type="ECO:0000256" key="3">
    <source>
        <dbReference type="ARBA" id="ARBA00022741"/>
    </source>
</evidence>
<feature type="domain" description="Mur ligase central" evidence="11">
    <location>
        <begin position="108"/>
        <end position="289"/>
    </location>
</feature>
<dbReference type="Proteomes" id="UP001060919">
    <property type="component" value="Chromosome"/>
</dbReference>
<dbReference type="SUPFAM" id="SSF53244">
    <property type="entry name" value="MurD-like peptide ligases, peptide-binding domain"/>
    <property type="match status" value="1"/>
</dbReference>
<evidence type="ECO:0000259" key="9">
    <source>
        <dbReference type="Pfam" id="PF01225"/>
    </source>
</evidence>
<evidence type="ECO:0000259" key="11">
    <source>
        <dbReference type="Pfam" id="PF08245"/>
    </source>
</evidence>
<dbReference type="InterPro" id="IPR036565">
    <property type="entry name" value="Mur-like_cat_sf"/>
</dbReference>
<proteinExistence type="predicted"/>
<keyword evidence="8" id="KW-0961">Cell wall biogenesis/degradation</keyword>
<dbReference type="GO" id="GO:0016881">
    <property type="term" value="F:acid-amino acid ligase activity"/>
    <property type="evidence" value="ECO:0007669"/>
    <property type="project" value="InterPro"/>
</dbReference>
<evidence type="ECO:0000313" key="13">
    <source>
        <dbReference type="Proteomes" id="UP001060919"/>
    </source>
</evidence>
<dbReference type="KEGG" id="aup:AsAng_0062450"/>
<dbReference type="SUPFAM" id="SSF51984">
    <property type="entry name" value="MurCD N-terminal domain"/>
    <property type="match status" value="1"/>
</dbReference>
<dbReference type="PANTHER" id="PTHR43445:SF5">
    <property type="entry name" value="UDP-N-ACETYLMURAMATE--L-ALANYL-GAMMA-D-GLUTAMYL-MESO-2,6-DIAMINOHEPTANDIOATE LIGASE"/>
    <property type="match status" value="1"/>
</dbReference>
<dbReference type="GO" id="GO:0009252">
    <property type="term" value="P:peptidoglycan biosynthetic process"/>
    <property type="evidence" value="ECO:0007669"/>
    <property type="project" value="UniProtKB-KW"/>
</dbReference>
<keyword evidence="4" id="KW-0067">ATP-binding</keyword>
<reference evidence="12" key="1">
    <citation type="submission" date="2022-09" db="EMBL/GenBank/DDBJ databases">
        <title>Aureispira anguillicida sp. nov., isolated from Leptocephalus of Japanese eel Anguilla japonica.</title>
        <authorList>
            <person name="Yuasa K."/>
            <person name="Mekata T."/>
            <person name="Ikunari K."/>
        </authorList>
    </citation>
    <scope>NUCLEOTIDE SEQUENCE</scope>
    <source>
        <strain evidence="12">EL160426</strain>
    </source>
</reference>
<evidence type="ECO:0000256" key="1">
    <source>
        <dbReference type="ARBA" id="ARBA00022598"/>
    </source>
</evidence>
<accession>A0A916DXW4</accession>
<dbReference type="InterPro" id="IPR004101">
    <property type="entry name" value="Mur_ligase_C"/>
</dbReference>
<protein>
    <submittedName>
        <fullName evidence="12">Mur ligase family protein</fullName>
    </submittedName>
</protein>
<evidence type="ECO:0000256" key="7">
    <source>
        <dbReference type="ARBA" id="ARBA00023306"/>
    </source>
</evidence>
<evidence type="ECO:0000256" key="8">
    <source>
        <dbReference type="ARBA" id="ARBA00023316"/>
    </source>
</evidence>
<dbReference type="InterPro" id="IPR050061">
    <property type="entry name" value="MurCDEF_pg_biosynth"/>
</dbReference>
<evidence type="ECO:0000256" key="5">
    <source>
        <dbReference type="ARBA" id="ARBA00022960"/>
    </source>
</evidence>
<feature type="domain" description="Mur ligase C-terminal" evidence="10">
    <location>
        <begin position="313"/>
        <end position="443"/>
    </location>
</feature>
<dbReference type="Gene3D" id="3.40.1190.10">
    <property type="entry name" value="Mur-like, catalytic domain"/>
    <property type="match status" value="1"/>
</dbReference>
<dbReference type="InterPro" id="IPR036615">
    <property type="entry name" value="Mur_ligase_C_dom_sf"/>
</dbReference>
<keyword evidence="6" id="KW-0573">Peptidoglycan synthesis</keyword>
<dbReference type="PANTHER" id="PTHR43445">
    <property type="entry name" value="UDP-N-ACETYLMURAMATE--L-ALANINE LIGASE-RELATED"/>
    <property type="match status" value="1"/>
</dbReference>
<dbReference type="Pfam" id="PF01225">
    <property type="entry name" value="Mur_ligase"/>
    <property type="match status" value="1"/>
</dbReference>
<dbReference type="SUPFAM" id="SSF53623">
    <property type="entry name" value="MurD-like peptide ligases, catalytic domain"/>
    <property type="match status" value="1"/>
</dbReference>
<keyword evidence="13" id="KW-1185">Reference proteome</keyword>
<name>A0A916DXW4_9BACT</name>
<dbReference type="RefSeq" id="WP_264790617.1">
    <property type="nucleotide sequence ID" value="NZ_AP026867.1"/>
</dbReference>
<organism evidence="12 13">
    <name type="scientific">Aureispira anguillae</name>
    <dbReference type="NCBI Taxonomy" id="2864201"/>
    <lineage>
        <taxon>Bacteria</taxon>
        <taxon>Pseudomonadati</taxon>
        <taxon>Bacteroidota</taxon>
        <taxon>Saprospiria</taxon>
        <taxon>Saprospirales</taxon>
        <taxon>Saprospiraceae</taxon>
        <taxon>Aureispira</taxon>
    </lineage>
</organism>
<dbReference type="InterPro" id="IPR013221">
    <property type="entry name" value="Mur_ligase_cen"/>
</dbReference>
<dbReference type="Gene3D" id="3.90.190.20">
    <property type="entry name" value="Mur ligase, C-terminal domain"/>
    <property type="match status" value="1"/>
</dbReference>
<evidence type="ECO:0000256" key="6">
    <source>
        <dbReference type="ARBA" id="ARBA00022984"/>
    </source>
</evidence>
<evidence type="ECO:0000256" key="2">
    <source>
        <dbReference type="ARBA" id="ARBA00022618"/>
    </source>
</evidence>
<dbReference type="GO" id="GO:0008360">
    <property type="term" value="P:regulation of cell shape"/>
    <property type="evidence" value="ECO:0007669"/>
    <property type="project" value="UniProtKB-KW"/>
</dbReference>
<dbReference type="Pfam" id="PF02875">
    <property type="entry name" value="Mur_ligase_C"/>
    <property type="match status" value="1"/>
</dbReference>
<dbReference type="EMBL" id="AP026867">
    <property type="protein sequence ID" value="BDS15461.1"/>
    <property type="molecule type" value="Genomic_DNA"/>
</dbReference>
<dbReference type="Gene3D" id="3.40.50.720">
    <property type="entry name" value="NAD(P)-binding Rossmann-like Domain"/>
    <property type="match status" value="1"/>
</dbReference>
<keyword evidence="5" id="KW-0133">Cell shape</keyword>